<dbReference type="PRINTS" id="PR01161">
    <property type="entry name" value="TUBULIN"/>
</dbReference>
<evidence type="ECO:0000256" key="3">
    <source>
        <dbReference type="ARBA" id="ARBA00022741"/>
    </source>
</evidence>
<dbReference type="GO" id="GO:0007017">
    <property type="term" value="P:microtubule-based process"/>
    <property type="evidence" value="ECO:0007669"/>
    <property type="project" value="InterPro"/>
</dbReference>
<evidence type="ECO:0000313" key="7">
    <source>
        <dbReference type="EMBL" id="KAE9447990.1"/>
    </source>
</evidence>
<comment type="caution">
    <text evidence="7">The sequence shown here is derived from an EMBL/GenBank/DDBJ whole genome shotgun (WGS) entry which is preliminary data.</text>
</comment>
<dbReference type="GO" id="GO:0005874">
    <property type="term" value="C:microtubule"/>
    <property type="evidence" value="ECO:0007669"/>
    <property type="project" value="UniProtKB-KW"/>
</dbReference>
<evidence type="ECO:0000256" key="2">
    <source>
        <dbReference type="ARBA" id="ARBA00022701"/>
    </source>
</evidence>
<dbReference type="AlphaFoldDB" id="A0A6A4KR12"/>
<dbReference type="SUPFAM" id="SSF52490">
    <property type="entry name" value="Tubulin nucleotide-binding domain-like"/>
    <property type="match status" value="1"/>
</dbReference>
<dbReference type="Gene3D" id="3.40.50.1440">
    <property type="entry name" value="Tubulin/FtsZ, GTPase domain"/>
    <property type="match status" value="1"/>
</dbReference>
<dbReference type="GO" id="GO:0005525">
    <property type="term" value="F:GTP binding"/>
    <property type="evidence" value="ECO:0007669"/>
    <property type="project" value="UniProtKB-KW"/>
</dbReference>
<keyword evidence="2" id="KW-0493">Microtubule</keyword>
<name>A0A6A4KR12_9ERIC</name>
<dbReference type="GO" id="GO:0005200">
    <property type="term" value="F:structural constituent of cytoskeleton"/>
    <property type="evidence" value="ECO:0007669"/>
    <property type="project" value="InterPro"/>
</dbReference>
<evidence type="ECO:0000256" key="6">
    <source>
        <dbReference type="ARBA" id="ARBA00049117"/>
    </source>
</evidence>
<dbReference type="EMBL" id="QEFC01003469">
    <property type="protein sequence ID" value="KAE9447990.1"/>
    <property type="molecule type" value="Genomic_DNA"/>
</dbReference>
<keyword evidence="3" id="KW-0547">Nucleotide-binding</keyword>
<comment type="similarity">
    <text evidence="1">Belongs to the tubulin family.</text>
</comment>
<organism evidence="7 8">
    <name type="scientific">Rhododendron williamsianum</name>
    <dbReference type="NCBI Taxonomy" id="262921"/>
    <lineage>
        <taxon>Eukaryota</taxon>
        <taxon>Viridiplantae</taxon>
        <taxon>Streptophyta</taxon>
        <taxon>Embryophyta</taxon>
        <taxon>Tracheophyta</taxon>
        <taxon>Spermatophyta</taxon>
        <taxon>Magnoliopsida</taxon>
        <taxon>eudicotyledons</taxon>
        <taxon>Gunneridae</taxon>
        <taxon>Pentapetalae</taxon>
        <taxon>asterids</taxon>
        <taxon>Ericales</taxon>
        <taxon>Ericaceae</taxon>
        <taxon>Ericoideae</taxon>
        <taxon>Rhodoreae</taxon>
        <taxon>Rhododendron</taxon>
    </lineage>
</organism>
<feature type="non-terminal residue" evidence="7">
    <location>
        <position position="1"/>
    </location>
</feature>
<evidence type="ECO:0000256" key="1">
    <source>
        <dbReference type="ARBA" id="ARBA00009636"/>
    </source>
</evidence>
<comment type="catalytic activity">
    <reaction evidence="6">
        <text>GTP + H2O = GDP + phosphate + H(+)</text>
        <dbReference type="Rhea" id="RHEA:19669"/>
        <dbReference type="ChEBI" id="CHEBI:15377"/>
        <dbReference type="ChEBI" id="CHEBI:15378"/>
        <dbReference type="ChEBI" id="CHEBI:37565"/>
        <dbReference type="ChEBI" id="CHEBI:43474"/>
        <dbReference type="ChEBI" id="CHEBI:58189"/>
    </reaction>
    <physiologicalReaction direction="left-to-right" evidence="6">
        <dbReference type="Rhea" id="RHEA:19670"/>
    </physiologicalReaction>
</comment>
<dbReference type="InterPro" id="IPR036525">
    <property type="entry name" value="Tubulin/FtsZ_GTPase_sf"/>
</dbReference>
<reference evidence="7 8" key="1">
    <citation type="journal article" date="2019" name="Genome Biol. Evol.">
        <title>The Rhododendron genome and chromosomal organization provide insight into shared whole-genome duplications across the heath family (Ericaceae).</title>
        <authorList>
            <person name="Soza V.L."/>
            <person name="Lindsley D."/>
            <person name="Waalkes A."/>
            <person name="Ramage E."/>
            <person name="Patwardhan R.P."/>
            <person name="Burton J.N."/>
            <person name="Adey A."/>
            <person name="Kumar A."/>
            <person name="Qiu R."/>
            <person name="Shendure J."/>
            <person name="Hall B."/>
        </authorList>
    </citation>
    <scope>NUCLEOTIDE SEQUENCE [LARGE SCALE GENOMIC DNA]</scope>
    <source>
        <strain evidence="7">RSF 1966-606</strain>
    </source>
</reference>
<dbReference type="PRINTS" id="PR01162">
    <property type="entry name" value="ALPHATUBULIN"/>
</dbReference>
<proteinExistence type="inferred from homology"/>
<dbReference type="PANTHER" id="PTHR11588">
    <property type="entry name" value="TUBULIN"/>
    <property type="match status" value="1"/>
</dbReference>
<evidence type="ECO:0000313" key="8">
    <source>
        <dbReference type="Proteomes" id="UP000428333"/>
    </source>
</evidence>
<gene>
    <name evidence="7" type="ORF">C3L33_20111</name>
</gene>
<sequence length="449" mass="50474">MPSDKTVGGGDDAFNTFFSQTGAGKHVPRAVFVDLEPTVINEVRTGAYHQLFHPEQLISGIPPNPLLKSGTFILEHGNDVLLQSYALGHADMMMQGLRHTHFLGGSLGIILSVFKMVIITWPPHAWVQNGHVVIHKDMWYRSFAPVANVKRKINFQKEASSSTRRRYYWRTTSQRRCKQTFPHSGLLEEVFKEEGLVPYEEPYSQAVDMPCLGDKHSNRRGKKIKVWSIHMEGLLCRAVPKLTIDVDEKPTKDNGCLEMYLILDWDPNLVCKPKFQDVFDWKSGDPRIGCLIRSGELSRFKLIKHRRIDMLFENLEPGALTRMHVSEYVEFKYGSQLIAEFRDSNDCTTGSYGNIRSSTLFSAIGCSNTDVERLAAMNSVIVDPYDPYWPIGAVRQDVLGREIVDDVLDNLATDGHIVVSPAVKAVPNYVIVTGHVTGRVNLACIAASL</sequence>
<dbReference type="GO" id="GO:0016787">
    <property type="term" value="F:hydrolase activity"/>
    <property type="evidence" value="ECO:0007669"/>
    <property type="project" value="UniProtKB-KW"/>
</dbReference>
<dbReference type="Proteomes" id="UP000428333">
    <property type="component" value="Linkage Group LG12"/>
</dbReference>
<dbReference type="OrthoDB" id="1790360at2759"/>
<protein>
    <submittedName>
        <fullName evidence="7">Uncharacterized protein</fullName>
    </submittedName>
</protein>
<keyword evidence="8" id="KW-1185">Reference proteome</keyword>
<evidence type="ECO:0000256" key="4">
    <source>
        <dbReference type="ARBA" id="ARBA00022801"/>
    </source>
</evidence>
<dbReference type="InterPro" id="IPR002452">
    <property type="entry name" value="Alpha_tubulin"/>
</dbReference>
<keyword evidence="4" id="KW-0378">Hydrolase</keyword>
<dbReference type="InterPro" id="IPR000217">
    <property type="entry name" value="Tubulin"/>
</dbReference>
<keyword evidence="5" id="KW-0342">GTP-binding</keyword>
<accession>A0A6A4KR12</accession>
<evidence type="ECO:0000256" key="5">
    <source>
        <dbReference type="ARBA" id="ARBA00023134"/>
    </source>
</evidence>